<feature type="transmembrane region" description="Helical" evidence="1">
    <location>
        <begin position="46"/>
        <end position="65"/>
    </location>
</feature>
<dbReference type="AlphaFoldDB" id="A0A1Y1YW71"/>
<dbReference type="Proteomes" id="UP000193144">
    <property type="component" value="Unassembled WGS sequence"/>
</dbReference>
<name>A0A1Y1YW71_9PLEO</name>
<dbReference type="EMBL" id="MCFA01000159">
    <property type="protein sequence ID" value="ORY02292.1"/>
    <property type="molecule type" value="Genomic_DNA"/>
</dbReference>
<accession>A0A1Y1YW71</accession>
<protein>
    <submittedName>
        <fullName evidence="2">Uncharacterized protein</fullName>
    </submittedName>
</protein>
<feature type="transmembrane region" description="Helical" evidence="1">
    <location>
        <begin position="138"/>
        <end position="159"/>
    </location>
</feature>
<keyword evidence="1" id="KW-0472">Membrane</keyword>
<keyword evidence="1" id="KW-0812">Transmembrane</keyword>
<keyword evidence="3" id="KW-1185">Reference proteome</keyword>
<dbReference type="OrthoDB" id="3945378at2759"/>
<reference evidence="2 3" key="1">
    <citation type="submission" date="2016-07" db="EMBL/GenBank/DDBJ databases">
        <title>Pervasive Adenine N6-methylation of Active Genes in Fungi.</title>
        <authorList>
            <consortium name="DOE Joint Genome Institute"/>
            <person name="Mondo S.J."/>
            <person name="Dannebaum R.O."/>
            <person name="Kuo R.C."/>
            <person name="Labutti K."/>
            <person name="Haridas S."/>
            <person name="Kuo A."/>
            <person name="Salamov A."/>
            <person name="Ahrendt S.R."/>
            <person name="Lipzen A."/>
            <person name="Sullivan W."/>
            <person name="Andreopoulos W.B."/>
            <person name="Clum A."/>
            <person name="Lindquist E."/>
            <person name="Daum C."/>
            <person name="Ramamoorthy G.K."/>
            <person name="Gryganskyi A."/>
            <person name="Culley D."/>
            <person name="Magnuson J.K."/>
            <person name="James T.Y."/>
            <person name="O'Malley M.A."/>
            <person name="Stajich J.E."/>
            <person name="Spatafora J.W."/>
            <person name="Visel A."/>
            <person name="Grigoriev I.V."/>
        </authorList>
    </citation>
    <scope>NUCLEOTIDE SEQUENCE [LARGE SCALE GENOMIC DNA]</scope>
    <source>
        <strain evidence="2 3">CBS 115471</strain>
    </source>
</reference>
<feature type="transmembrane region" description="Helical" evidence="1">
    <location>
        <begin position="218"/>
        <end position="236"/>
    </location>
</feature>
<keyword evidence="1" id="KW-1133">Transmembrane helix</keyword>
<evidence type="ECO:0000313" key="2">
    <source>
        <dbReference type="EMBL" id="ORY02292.1"/>
    </source>
</evidence>
<comment type="caution">
    <text evidence="2">The sequence shown here is derived from an EMBL/GenBank/DDBJ whole genome shotgun (WGS) entry which is preliminary data.</text>
</comment>
<feature type="transmembrane region" description="Helical" evidence="1">
    <location>
        <begin position="179"/>
        <end position="198"/>
    </location>
</feature>
<proteinExistence type="predicted"/>
<organism evidence="2 3">
    <name type="scientific">Clohesyomyces aquaticus</name>
    <dbReference type="NCBI Taxonomy" id="1231657"/>
    <lineage>
        <taxon>Eukaryota</taxon>
        <taxon>Fungi</taxon>
        <taxon>Dikarya</taxon>
        <taxon>Ascomycota</taxon>
        <taxon>Pezizomycotina</taxon>
        <taxon>Dothideomycetes</taxon>
        <taxon>Pleosporomycetidae</taxon>
        <taxon>Pleosporales</taxon>
        <taxon>Lindgomycetaceae</taxon>
        <taxon>Clohesyomyces</taxon>
    </lineage>
</organism>
<feature type="transmembrane region" description="Helical" evidence="1">
    <location>
        <begin position="77"/>
        <end position="97"/>
    </location>
</feature>
<gene>
    <name evidence="2" type="ORF">BCR34DRAFT_605643</name>
</gene>
<dbReference type="STRING" id="1231657.A0A1Y1YW71"/>
<sequence length="266" mass="29225">MAQDLQPCPFEGNKDLYGAGESASGLYLQWIATLLVTIFDQKEEKVLRVVNLLVQSAIFLGLCLIPTSEIHAIEPVIMFWLLVGALSSLTGDGFSYFGHFSGAFRFVGMEGMLQPGCKSTAFFGGAAIDGPFRTFSKAVSVVSLAVCIGCLGFVFVAMYRRWMNTKGTRKTIETQAPRVESSLLFILVGLVVVSIAAIEYLIKANSIAGTNEVESVGQLIPLLVGAFGCGIICWRIGKTKLYSRKRCWFLFNYHLSRFLYPNEPQS</sequence>
<evidence type="ECO:0000313" key="3">
    <source>
        <dbReference type="Proteomes" id="UP000193144"/>
    </source>
</evidence>
<evidence type="ECO:0000256" key="1">
    <source>
        <dbReference type="SAM" id="Phobius"/>
    </source>
</evidence>